<dbReference type="InterPro" id="IPR002347">
    <property type="entry name" value="SDR_fam"/>
</dbReference>
<sequence>MNKVIVITGGTKGIGRALVDWYLKKGFCVATFSSQEKNTQHLQSCYPEHPNLLIETFDIRHQSAAIQFVETVIQKFHQIDTYIFNSGICEDKTFLKMTYEQWKDVIEINLTAHFSITQAIFRQMTLQDGQKNIFFMTSQAGITGSFGQSNYAASKAGLIGLSHTLALEGKAHNIKVNAISPAAVTDMTLPVIEMIEQKCQQTHQPFPKEWQIGSARDIAAGIYELTLLNPAPSGEIYSINGNAIQVYSKNEKKRDSKNYL</sequence>
<evidence type="ECO:0000256" key="1">
    <source>
        <dbReference type="ARBA" id="ARBA00006484"/>
    </source>
</evidence>
<comment type="similarity">
    <text evidence="1">Belongs to the short-chain dehydrogenases/reductases (SDR) family.</text>
</comment>
<keyword evidence="4" id="KW-1185">Reference proteome</keyword>
<dbReference type="SUPFAM" id="SSF51735">
    <property type="entry name" value="NAD(P)-binding Rossmann-fold domains"/>
    <property type="match status" value="1"/>
</dbReference>
<reference evidence="3 4" key="1">
    <citation type="submission" date="2020-03" db="EMBL/GenBank/DDBJ databases">
        <title>Vagococcus sp. nov., isolated from beetles.</title>
        <authorList>
            <person name="Hyun D.-W."/>
            <person name="Bae J.-W."/>
        </authorList>
    </citation>
    <scope>NUCLEOTIDE SEQUENCE [LARGE SCALE GENOMIC DNA]</scope>
    <source>
        <strain evidence="3 4">HDW17B</strain>
    </source>
</reference>
<dbReference type="Gene3D" id="3.40.50.720">
    <property type="entry name" value="NAD(P)-binding Rossmann-like Domain"/>
    <property type="match status" value="1"/>
</dbReference>
<dbReference type="KEGG" id="vhy:G7082_03455"/>
<dbReference type="RefSeq" id="WP_166033833.1">
    <property type="nucleotide sequence ID" value="NZ_CP049887.1"/>
</dbReference>
<name>A0A6G8ARG2_9ENTE</name>
<evidence type="ECO:0000256" key="2">
    <source>
        <dbReference type="ARBA" id="ARBA00023002"/>
    </source>
</evidence>
<dbReference type="GO" id="GO:0016616">
    <property type="term" value="F:oxidoreductase activity, acting on the CH-OH group of donors, NAD or NADP as acceptor"/>
    <property type="evidence" value="ECO:0007669"/>
    <property type="project" value="TreeGrafter"/>
</dbReference>
<dbReference type="EMBL" id="CP049887">
    <property type="protein sequence ID" value="QIL47661.1"/>
    <property type="molecule type" value="Genomic_DNA"/>
</dbReference>
<dbReference type="Pfam" id="PF00106">
    <property type="entry name" value="adh_short"/>
    <property type="match status" value="1"/>
</dbReference>
<dbReference type="PANTHER" id="PTHR42760:SF133">
    <property type="entry name" value="3-OXOACYL-[ACYL-CARRIER-PROTEIN] REDUCTASE"/>
    <property type="match status" value="1"/>
</dbReference>
<organism evidence="3 4">
    <name type="scientific">Vagococcus hydrophili</name>
    <dbReference type="NCBI Taxonomy" id="2714947"/>
    <lineage>
        <taxon>Bacteria</taxon>
        <taxon>Bacillati</taxon>
        <taxon>Bacillota</taxon>
        <taxon>Bacilli</taxon>
        <taxon>Lactobacillales</taxon>
        <taxon>Enterococcaceae</taxon>
        <taxon>Vagococcus</taxon>
    </lineage>
</organism>
<accession>A0A6G8ARG2</accession>
<dbReference type="GO" id="GO:0006633">
    <property type="term" value="P:fatty acid biosynthetic process"/>
    <property type="evidence" value="ECO:0007669"/>
    <property type="project" value="TreeGrafter"/>
</dbReference>
<dbReference type="AlphaFoldDB" id="A0A6G8ARG2"/>
<evidence type="ECO:0000313" key="4">
    <source>
        <dbReference type="Proteomes" id="UP000501747"/>
    </source>
</evidence>
<keyword evidence="2" id="KW-0560">Oxidoreductase</keyword>
<dbReference type="InterPro" id="IPR036291">
    <property type="entry name" value="NAD(P)-bd_dom_sf"/>
</dbReference>
<evidence type="ECO:0000313" key="3">
    <source>
        <dbReference type="EMBL" id="QIL47661.1"/>
    </source>
</evidence>
<dbReference type="PANTHER" id="PTHR42760">
    <property type="entry name" value="SHORT-CHAIN DEHYDROGENASES/REDUCTASES FAMILY MEMBER"/>
    <property type="match status" value="1"/>
</dbReference>
<dbReference type="PRINTS" id="PR00081">
    <property type="entry name" value="GDHRDH"/>
</dbReference>
<dbReference type="GO" id="GO:0048038">
    <property type="term" value="F:quinone binding"/>
    <property type="evidence" value="ECO:0007669"/>
    <property type="project" value="TreeGrafter"/>
</dbReference>
<dbReference type="InterPro" id="IPR020904">
    <property type="entry name" value="Sc_DH/Rdtase_CS"/>
</dbReference>
<proteinExistence type="inferred from homology"/>
<dbReference type="Proteomes" id="UP000501747">
    <property type="component" value="Chromosome"/>
</dbReference>
<protein>
    <submittedName>
        <fullName evidence="3">SDR family oxidoreductase</fullName>
    </submittedName>
</protein>
<gene>
    <name evidence="3" type="ORF">G7082_03455</name>
</gene>
<dbReference type="PROSITE" id="PS00061">
    <property type="entry name" value="ADH_SHORT"/>
    <property type="match status" value="1"/>
</dbReference>